<proteinExistence type="predicted"/>
<name>A0ACC0GJL2_9ERIC</name>
<dbReference type="Proteomes" id="UP001060215">
    <property type="component" value="Chromosome 8"/>
</dbReference>
<keyword evidence="2" id="KW-1185">Reference proteome</keyword>
<sequence length="515" mass="57932">MYFDLQLKKENNNIDLSIPPMRLGEKEVTHEAGTIALRKAIRLNRVIQASDGHWAAENAGPMNDDGGWGFYIEGHSTMIGSALNYVALRLLGEGPDDGEEGAMTKARQWILDNGSVTGIPSWGKTYLSSLQMMCWWAENPDGNEFKHHLAQIPDYLWLAEDGMKMQSFGSQIWDTTLATQAIIASNMADEYGNSLEKAHVYIKESQIKKNPTGDFESMYCYFTKGAWTFSNQDQGWVVSDCTAESLKCLLTLSQMPTEITGEKADNESLYDAVNVLLFLQSPESGGFAIWEPPVPLPAFQVLNPSELFADIVVETEHVECTASIIHALLSFKCLHPTHWEKEIEISMAKAIGFLEQRQWPNGSWYGYWGICFIYGTFFVLEGLVSAGKTYNNSQVVRRGIEFLLSIQNEEGDWGESLESCPSMKYQPLEGNKTNLVHTSWPMLGLIYGGQAERDPTPLHRAAKLLINAQMEEGDFPQQEIPGVVMKNCMQHYAQYRNIFPMWALGECCKCVKFQM</sequence>
<accession>A0ACC0GJL2</accession>
<organism evidence="1 2">
    <name type="scientific">Camellia lanceoleosa</name>
    <dbReference type="NCBI Taxonomy" id="1840588"/>
    <lineage>
        <taxon>Eukaryota</taxon>
        <taxon>Viridiplantae</taxon>
        <taxon>Streptophyta</taxon>
        <taxon>Embryophyta</taxon>
        <taxon>Tracheophyta</taxon>
        <taxon>Spermatophyta</taxon>
        <taxon>Magnoliopsida</taxon>
        <taxon>eudicotyledons</taxon>
        <taxon>Gunneridae</taxon>
        <taxon>Pentapetalae</taxon>
        <taxon>asterids</taxon>
        <taxon>Ericales</taxon>
        <taxon>Theaceae</taxon>
        <taxon>Camellia</taxon>
    </lineage>
</organism>
<evidence type="ECO:0000313" key="1">
    <source>
        <dbReference type="EMBL" id="KAI8000261.1"/>
    </source>
</evidence>
<reference evidence="1 2" key="1">
    <citation type="journal article" date="2022" name="Plant J.">
        <title>Chromosome-level genome of Camellia lanceoleosa provides a valuable resource for understanding genome evolution and self-incompatibility.</title>
        <authorList>
            <person name="Gong W."/>
            <person name="Xiao S."/>
            <person name="Wang L."/>
            <person name="Liao Z."/>
            <person name="Chang Y."/>
            <person name="Mo W."/>
            <person name="Hu G."/>
            <person name="Li W."/>
            <person name="Zhao G."/>
            <person name="Zhu H."/>
            <person name="Hu X."/>
            <person name="Ji K."/>
            <person name="Xiang X."/>
            <person name="Song Q."/>
            <person name="Yuan D."/>
            <person name="Jin S."/>
            <person name="Zhang L."/>
        </authorList>
    </citation>
    <scope>NUCLEOTIDE SEQUENCE [LARGE SCALE GENOMIC DNA]</scope>
    <source>
        <strain evidence="1">SQ_2022a</strain>
    </source>
</reference>
<evidence type="ECO:0000313" key="2">
    <source>
        <dbReference type="Proteomes" id="UP001060215"/>
    </source>
</evidence>
<dbReference type="EMBL" id="CM045765">
    <property type="protein sequence ID" value="KAI8000261.1"/>
    <property type="molecule type" value="Genomic_DNA"/>
</dbReference>
<protein>
    <submittedName>
        <fullName evidence="1">Dammarenediol II synthase</fullName>
    </submittedName>
</protein>
<gene>
    <name evidence="1" type="ORF">LOK49_LG09G02269</name>
</gene>
<comment type="caution">
    <text evidence="1">The sequence shown here is derived from an EMBL/GenBank/DDBJ whole genome shotgun (WGS) entry which is preliminary data.</text>
</comment>